<dbReference type="Gene3D" id="1.20.1530.20">
    <property type="match status" value="1"/>
</dbReference>
<reference evidence="14" key="2">
    <citation type="submission" date="2020-09" db="EMBL/GenBank/DDBJ databases">
        <authorList>
            <person name="Sun Q."/>
            <person name="Ohkuma M."/>
        </authorList>
    </citation>
    <scope>NUCLEOTIDE SEQUENCE</scope>
    <source>
        <strain evidence="14">JCM 4633</strain>
    </source>
</reference>
<feature type="transmembrane region" description="Helical" evidence="12">
    <location>
        <begin position="220"/>
        <end position="239"/>
    </location>
</feature>
<evidence type="ECO:0000256" key="12">
    <source>
        <dbReference type="SAM" id="Phobius"/>
    </source>
</evidence>
<evidence type="ECO:0000256" key="4">
    <source>
        <dbReference type="ARBA" id="ARBA00022449"/>
    </source>
</evidence>
<dbReference type="Proteomes" id="UP000646244">
    <property type="component" value="Unassembled WGS sequence"/>
</dbReference>
<dbReference type="InterPro" id="IPR006153">
    <property type="entry name" value="Cation/H_exchanger_TM"/>
</dbReference>
<feature type="transmembrane region" description="Helical" evidence="12">
    <location>
        <begin position="353"/>
        <end position="373"/>
    </location>
</feature>
<organism evidence="14 15">
    <name type="scientific">Streptomyces cinnamoneus</name>
    <name type="common">Streptoverticillium cinnamoneum</name>
    <dbReference type="NCBI Taxonomy" id="53446"/>
    <lineage>
        <taxon>Bacteria</taxon>
        <taxon>Bacillati</taxon>
        <taxon>Actinomycetota</taxon>
        <taxon>Actinomycetes</taxon>
        <taxon>Kitasatosporales</taxon>
        <taxon>Streptomycetaceae</taxon>
        <taxon>Streptomyces</taxon>
        <taxon>Streptomyces cinnamoneus group</taxon>
    </lineage>
</organism>
<feature type="compositionally biased region" description="Low complexity" evidence="11">
    <location>
        <begin position="450"/>
        <end position="462"/>
    </location>
</feature>
<dbReference type="GO" id="GO:0016020">
    <property type="term" value="C:membrane"/>
    <property type="evidence" value="ECO:0007669"/>
    <property type="project" value="UniProtKB-SubCell"/>
</dbReference>
<name>A0A918TLW3_STRCJ</name>
<evidence type="ECO:0000256" key="8">
    <source>
        <dbReference type="ARBA" id="ARBA00023065"/>
    </source>
</evidence>
<evidence type="ECO:0000259" key="13">
    <source>
        <dbReference type="Pfam" id="PF00999"/>
    </source>
</evidence>
<dbReference type="Pfam" id="PF00999">
    <property type="entry name" value="Na_H_Exchanger"/>
    <property type="match status" value="1"/>
</dbReference>
<evidence type="ECO:0000256" key="5">
    <source>
        <dbReference type="ARBA" id="ARBA00022692"/>
    </source>
</evidence>
<dbReference type="PANTHER" id="PTHR43562:SF3">
    <property type="entry name" value="SODIUM ION_PROTON EXCHANGER (EUROFUNG)"/>
    <property type="match status" value="1"/>
</dbReference>
<feature type="transmembrane region" description="Helical" evidence="12">
    <location>
        <begin position="71"/>
        <end position="93"/>
    </location>
</feature>
<sequence>MSLKTADATHVLLALVALLALAHLGGYVFKLLRQPQVIGEIAGGLVAGPTVFGQISPEAQHWLLPTTGVTASVLGAFYQIGLLLLVYLTGTELRRRGSDPERRTIGFIAVSGLALPFLFGLGVARVTDLDDLAGTNGSPTSLALVFGMAIAVTSVPVISRIMLDLGILRTAFARIVLAVAVLEDVLLYVVLAIVLGVAQAHASDAYGLWALFGTDSVPMAVVYFTAVPLLFLGLFLYGGPPVYRRVSASPLNFLAVRSPIAFRLVFVFLSCAACSGLGIDPIFGALVAGMCSADAAARDAAPARPGGASAAAAGAGEGSYDALRSIALGFFVPVYFAVVGVKLDLAHHFDPVFFLWFLLLACCAKALSVWLGARLAGEGNTSAVNLAVAMNARGGPGIVLASVAFGAHIINEDFFTSLVLLSIITSQMAGVWLGRAVRRGELPTGPSPVQQQQQQEQRQLQQQQQAVKDCGLHITGAEK</sequence>
<dbReference type="RefSeq" id="WP_190110683.1">
    <property type="nucleotide sequence ID" value="NZ_BMVB01000010.1"/>
</dbReference>
<evidence type="ECO:0000313" key="14">
    <source>
        <dbReference type="EMBL" id="GHC55129.1"/>
    </source>
</evidence>
<proteinExistence type="inferred from homology"/>
<keyword evidence="7" id="KW-0915">Sodium</keyword>
<feature type="transmembrane region" description="Helical" evidence="12">
    <location>
        <begin position="175"/>
        <end position="200"/>
    </location>
</feature>
<feature type="domain" description="Cation/H+ exchanger transmembrane" evidence="13">
    <location>
        <begin position="20"/>
        <end position="437"/>
    </location>
</feature>
<feature type="transmembrane region" description="Helical" evidence="12">
    <location>
        <begin position="105"/>
        <end position="124"/>
    </location>
</feature>
<dbReference type="AlphaFoldDB" id="A0A918TLW3"/>
<keyword evidence="9 12" id="KW-0472">Membrane</keyword>
<keyword evidence="6 12" id="KW-1133">Transmembrane helix</keyword>
<evidence type="ECO:0000256" key="3">
    <source>
        <dbReference type="ARBA" id="ARBA00022448"/>
    </source>
</evidence>
<dbReference type="GO" id="GO:0006814">
    <property type="term" value="P:sodium ion transport"/>
    <property type="evidence" value="ECO:0007669"/>
    <property type="project" value="UniProtKB-KW"/>
</dbReference>
<reference evidence="14" key="1">
    <citation type="journal article" date="2014" name="Int. J. Syst. Evol. Microbiol.">
        <title>Complete genome sequence of Corynebacterium casei LMG S-19264T (=DSM 44701T), isolated from a smear-ripened cheese.</title>
        <authorList>
            <consortium name="US DOE Joint Genome Institute (JGI-PGF)"/>
            <person name="Walter F."/>
            <person name="Albersmeier A."/>
            <person name="Kalinowski J."/>
            <person name="Ruckert C."/>
        </authorList>
    </citation>
    <scope>NUCLEOTIDE SEQUENCE</scope>
    <source>
        <strain evidence="14">JCM 4633</strain>
    </source>
</reference>
<dbReference type="PANTHER" id="PTHR43562">
    <property type="entry name" value="NAPA-TYPE SODIUM/HYDROGEN ANTIPORTER"/>
    <property type="match status" value="1"/>
</dbReference>
<protein>
    <submittedName>
        <fullName evidence="14">Na+/H+ antiporter</fullName>
    </submittedName>
</protein>
<feature type="transmembrane region" description="Helical" evidence="12">
    <location>
        <begin position="144"/>
        <end position="163"/>
    </location>
</feature>
<evidence type="ECO:0000256" key="10">
    <source>
        <dbReference type="ARBA" id="ARBA00023201"/>
    </source>
</evidence>
<evidence type="ECO:0000256" key="2">
    <source>
        <dbReference type="ARBA" id="ARBA00005551"/>
    </source>
</evidence>
<feature type="transmembrane region" description="Helical" evidence="12">
    <location>
        <begin position="260"/>
        <end position="279"/>
    </location>
</feature>
<evidence type="ECO:0000256" key="11">
    <source>
        <dbReference type="SAM" id="MobiDB-lite"/>
    </source>
</evidence>
<dbReference type="InterPro" id="IPR038770">
    <property type="entry name" value="Na+/solute_symporter_sf"/>
</dbReference>
<keyword evidence="10" id="KW-0739">Sodium transport</keyword>
<comment type="similarity">
    <text evidence="2">Belongs to the monovalent cation:proton antiporter 2 (CPA2) transporter (TC 2.A.37) family.</text>
</comment>
<feature type="transmembrane region" description="Helical" evidence="12">
    <location>
        <begin position="322"/>
        <end position="341"/>
    </location>
</feature>
<feature type="region of interest" description="Disordered" evidence="11">
    <location>
        <begin position="443"/>
        <end position="462"/>
    </location>
</feature>
<keyword evidence="4" id="KW-0050">Antiport</keyword>
<dbReference type="GO" id="GO:0015297">
    <property type="term" value="F:antiporter activity"/>
    <property type="evidence" value="ECO:0007669"/>
    <property type="project" value="UniProtKB-KW"/>
</dbReference>
<keyword evidence="8" id="KW-0406">Ion transport</keyword>
<keyword evidence="3" id="KW-0813">Transport</keyword>
<keyword evidence="5 12" id="KW-0812">Transmembrane</keyword>
<evidence type="ECO:0000256" key="9">
    <source>
        <dbReference type="ARBA" id="ARBA00023136"/>
    </source>
</evidence>
<dbReference type="EMBL" id="BMVB01000010">
    <property type="protein sequence ID" value="GHC55129.1"/>
    <property type="molecule type" value="Genomic_DNA"/>
</dbReference>
<comment type="subcellular location">
    <subcellularLocation>
        <location evidence="1">Membrane</location>
        <topology evidence="1">Multi-pass membrane protein</topology>
    </subcellularLocation>
</comment>
<evidence type="ECO:0000313" key="15">
    <source>
        <dbReference type="Proteomes" id="UP000646244"/>
    </source>
</evidence>
<evidence type="ECO:0000256" key="6">
    <source>
        <dbReference type="ARBA" id="ARBA00022989"/>
    </source>
</evidence>
<gene>
    <name evidence="14" type="ORF">GCM10010507_34440</name>
</gene>
<evidence type="ECO:0000256" key="7">
    <source>
        <dbReference type="ARBA" id="ARBA00023053"/>
    </source>
</evidence>
<comment type="caution">
    <text evidence="14">The sequence shown here is derived from an EMBL/GenBank/DDBJ whole genome shotgun (WGS) entry which is preliminary data.</text>
</comment>
<accession>A0A918TLW3</accession>
<evidence type="ECO:0000256" key="1">
    <source>
        <dbReference type="ARBA" id="ARBA00004141"/>
    </source>
</evidence>
<feature type="transmembrane region" description="Helical" evidence="12">
    <location>
        <begin position="414"/>
        <end position="433"/>
    </location>
</feature>
<dbReference type="GO" id="GO:1902600">
    <property type="term" value="P:proton transmembrane transport"/>
    <property type="evidence" value="ECO:0007669"/>
    <property type="project" value="InterPro"/>
</dbReference>